<dbReference type="STRING" id="52838.A0A4S8J7V2"/>
<dbReference type="Pfam" id="PF04484">
    <property type="entry name" value="QWRF"/>
    <property type="match status" value="1"/>
</dbReference>
<sequence length="650" mass="70349">MDVCIIEPPGPAPQQKTAQAEDHRRRPLVPSEKNNAFPASGKPRTRDATSRYKSGISSTPASAPSKPRRSASPVTGRTSQAQETSLPKRAQSVERRRPSTPAKVSEPFSTSSRPSTPSSPSSRPTTPVRDTVTEARNGTRRLLSSRAPDGLWPSMRSLSSSFQSESTSVSTSKREKAVLAGSTDQLTKTSANKETERKKTPLRGRNTIEQSENSRSLENLNARIINQHRWPGILGGRVSANGLSRSVDLTNDKATRSASSPVSSRGASPKRMPTSDGSARGLQQPVSEVARQLAIDGSKRVELDVKSGVNSTSQASGRSSSVTRPSRTQSLPSPVSQRPASPNRALSTTSSNSRGISPFLQRPASPNRALLTPSSNSRGISQVPQHPSSPNRVLSTPSSNSRGMLSPSRTRPSTPISSSGSTMIRAGATSSALNYISDARKGKKIPNHVEDGHQLRLIYNAASQWHFVNAQAEEQLSIQKMRAEKILYNMWHTISKLRDSVIIKRIAMQHLRQESKMSTILNEQIAYLNHWVALEREHCSSLSGAAEVLKASTLRLPVTGGARADVLSMKNAVSSAVDVMQAMGSSICHLLSKVDGMMSLISELSFVVARERALLDECRELLATTAAMQVHESSLRTHLIQQRQDALKLG</sequence>
<reference evidence="3 4" key="1">
    <citation type="journal article" date="2019" name="Nat. Plants">
        <title>Genome sequencing of Musa balbisiana reveals subgenome evolution and function divergence in polyploid bananas.</title>
        <authorList>
            <person name="Yao X."/>
        </authorList>
    </citation>
    <scope>NUCLEOTIDE SEQUENCE [LARGE SCALE GENOMIC DNA]</scope>
    <source>
        <strain evidence="4">cv. DH-PKW</strain>
        <tissue evidence="3">Leaves</tissue>
    </source>
</reference>
<feature type="compositionally biased region" description="Low complexity" evidence="2">
    <location>
        <begin position="109"/>
        <end position="127"/>
    </location>
</feature>
<dbReference type="GO" id="GO:0008017">
    <property type="term" value="F:microtubule binding"/>
    <property type="evidence" value="ECO:0007669"/>
    <property type="project" value="TreeGrafter"/>
</dbReference>
<keyword evidence="4" id="KW-1185">Reference proteome</keyword>
<accession>A0A4S8J7V2</accession>
<feature type="compositionally biased region" description="Polar residues" evidence="2">
    <location>
        <begin position="75"/>
        <end position="85"/>
    </location>
</feature>
<dbReference type="InterPro" id="IPR007573">
    <property type="entry name" value="QWRF"/>
</dbReference>
<evidence type="ECO:0000256" key="2">
    <source>
        <dbReference type="SAM" id="MobiDB-lite"/>
    </source>
</evidence>
<feature type="compositionally biased region" description="Polar residues" evidence="2">
    <location>
        <begin position="308"/>
        <end position="355"/>
    </location>
</feature>
<name>A0A4S8J7V2_MUSBA</name>
<feature type="compositionally biased region" description="Low complexity" evidence="2">
    <location>
        <begin position="406"/>
        <end position="422"/>
    </location>
</feature>
<feature type="compositionally biased region" description="Low complexity" evidence="2">
    <location>
        <begin position="256"/>
        <end position="269"/>
    </location>
</feature>
<feature type="compositionally biased region" description="Low complexity" evidence="2">
    <location>
        <begin position="57"/>
        <end position="73"/>
    </location>
</feature>
<feature type="region of interest" description="Disordered" evidence="2">
    <location>
        <begin position="1"/>
        <end position="214"/>
    </location>
</feature>
<feature type="compositionally biased region" description="Polar residues" evidence="2">
    <location>
        <begin position="372"/>
        <end position="403"/>
    </location>
</feature>
<comment type="similarity">
    <text evidence="1">Belongs to the QWRF family.</text>
</comment>
<feature type="compositionally biased region" description="Low complexity" evidence="2">
    <location>
        <begin position="154"/>
        <end position="171"/>
    </location>
</feature>
<dbReference type="EMBL" id="PYDT01000006">
    <property type="protein sequence ID" value="THU57535.1"/>
    <property type="molecule type" value="Genomic_DNA"/>
</dbReference>
<evidence type="ECO:0000256" key="1">
    <source>
        <dbReference type="ARBA" id="ARBA00010016"/>
    </source>
</evidence>
<dbReference type="PANTHER" id="PTHR31807:SF37">
    <property type="entry name" value="HAUS AUGMIN-LIKE COMPLEX SUBUNIT 8"/>
    <property type="match status" value="1"/>
</dbReference>
<dbReference type="PANTHER" id="PTHR31807">
    <property type="entry name" value="AUGMIN FAMILY MEMBER"/>
    <property type="match status" value="1"/>
</dbReference>
<evidence type="ECO:0008006" key="5">
    <source>
        <dbReference type="Google" id="ProtNLM"/>
    </source>
</evidence>
<evidence type="ECO:0000313" key="3">
    <source>
        <dbReference type="EMBL" id="THU57535.1"/>
    </source>
</evidence>
<dbReference type="Proteomes" id="UP000317650">
    <property type="component" value="Chromosome 3"/>
</dbReference>
<dbReference type="GO" id="GO:0005880">
    <property type="term" value="C:nuclear microtubule"/>
    <property type="evidence" value="ECO:0007669"/>
    <property type="project" value="TreeGrafter"/>
</dbReference>
<feature type="region of interest" description="Disordered" evidence="2">
    <location>
        <begin position="305"/>
        <end position="424"/>
    </location>
</feature>
<organism evidence="3 4">
    <name type="scientific">Musa balbisiana</name>
    <name type="common">Banana</name>
    <dbReference type="NCBI Taxonomy" id="52838"/>
    <lineage>
        <taxon>Eukaryota</taxon>
        <taxon>Viridiplantae</taxon>
        <taxon>Streptophyta</taxon>
        <taxon>Embryophyta</taxon>
        <taxon>Tracheophyta</taxon>
        <taxon>Spermatophyta</taxon>
        <taxon>Magnoliopsida</taxon>
        <taxon>Liliopsida</taxon>
        <taxon>Zingiberales</taxon>
        <taxon>Musaceae</taxon>
        <taxon>Musa</taxon>
    </lineage>
</organism>
<protein>
    <recommendedName>
        <fullName evidence="5">AUGMIN subunit 8</fullName>
    </recommendedName>
</protein>
<dbReference type="GO" id="GO:0051225">
    <property type="term" value="P:spindle assembly"/>
    <property type="evidence" value="ECO:0007669"/>
    <property type="project" value="TreeGrafter"/>
</dbReference>
<dbReference type="GO" id="GO:0005737">
    <property type="term" value="C:cytoplasm"/>
    <property type="evidence" value="ECO:0007669"/>
    <property type="project" value="TreeGrafter"/>
</dbReference>
<gene>
    <name evidence="3" type="ORF">C4D60_Mb03t04540</name>
</gene>
<feature type="region of interest" description="Disordered" evidence="2">
    <location>
        <begin position="249"/>
        <end position="286"/>
    </location>
</feature>
<comment type="caution">
    <text evidence="3">The sequence shown here is derived from an EMBL/GenBank/DDBJ whole genome shotgun (WGS) entry which is preliminary data.</text>
</comment>
<evidence type="ECO:0000313" key="4">
    <source>
        <dbReference type="Proteomes" id="UP000317650"/>
    </source>
</evidence>
<dbReference type="AlphaFoldDB" id="A0A4S8J7V2"/>
<proteinExistence type="inferred from homology"/>